<keyword evidence="2" id="KW-0812">Transmembrane</keyword>
<dbReference type="AlphaFoldDB" id="A0A368T9Q3"/>
<evidence type="ECO:0000256" key="2">
    <source>
        <dbReference type="SAM" id="Phobius"/>
    </source>
</evidence>
<name>A0A368T9Q3_9ACTN</name>
<feature type="compositionally biased region" description="Low complexity" evidence="1">
    <location>
        <begin position="1"/>
        <end position="20"/>
    </location>
</feature>
<dbReference type="Proteomes" id="UP000253318">
    <property type="component" value="Unassembled WGS sequence"/>
</dbReference>
<organism evidence="3 4">
    <name type="scientific">Marinitenerispora sediminis</name>
    <dbReference type="NCBI Taxonomy" id="1931232"/>
    <lineage>
        <taxon>Bacteria</taxon>
        <taxon>Bacillati</taxon>
        <taxon>Actinomycetota</taxon>
        <taxon>Actinomycetes</taxon>
        <taxon>Streptosporangiales</taxon>
        <taxon>Nocardiopsidaceae</taxon>
        <taxon>Marinitenerispora</taxon>
    </lineage>
</organism>
<feature type="compositionally biased region" description="Pro residues" evidence="1">
    <location>
        <begin position="21"/>
        <end position="30"/>
    </location>
</feature>
<protein>
    <submittedName>
        <fullName evidence="3">Uncharacterized protein</fullName>
    </submittedName>
</protein>
<proteinExistence type="predicted"/>
<evidence type="ECO:0000256" key="1">
    <source>
        <dbReference type="SAM" id="MobiDB-lite"/>
    </source>
</evidence>
<accession>A0A368T9Q3</accession>
<keyword evidence="2" id="KW-1133">Transmembrane helix</keyword>
<reference evidence="3 4" key="1">
    <citation type="submission" date="2018-04" db="EMBL/GenBank/DDBJ databases">
        <title>Novel actinobacteria from marine sediment.</title>
        <authorList>
            <person name="Ng Z.Y."/>
            <person name="Tan G.Y.A."/>
        </authorList>
    </citation>
    <scope>NUCLEOTIDE SEQUENCE [LARGE SCALE GENOMIC DNA]</scope>
    <source>
        <strain evidence="3 4">TPS81</strain>
    </source>
</reference>
<keyword evidence="2" id="KW-0472">Membrane</keyword>
<gene>
    <name evidence="3" type="ORF">DEF24_10085</name>
</gene>
<dbReference type="RefSeq" id="WP_114399267.1">
    <property type="nucleotide sequence ID" value="NZ_QEIM01000115.1"/>
</dbReference>
<keyword evidence="4" id="KW-1185">Reference proteome</keyword>
<evidence type="ECO:0000313" key="4">
    <source>
        <dbReference type="Proteomes" id="UP000253318"/>
    </source>
</evidence>
<evidence type="ECO:0000313" key="3">
    <source>
        <dbReference type="EMBL" id="RCV59311.1"/>
    </source>
</evidence>
<comment type="caution">
    <text evidence="3">The sequence shown here is derived from an EMBL/GenBank/DDBJ whole genome shotgun (WGS) entry which is preliminary data.</text>
</comment>
<feature type="transmembrane region" description="Helical" evidence="2">
    <location>
        <begin position="52"/>
        <end position="74"/>
    </location>
</feature>
<sequence length="89" mass="10624">MYQDPHGQWQHGQQPYHHQPPYYPPQPPAQLHPRVVKSVHRQRGLGGCSHTVHLTLTVLTCGAWGLVWFCWWLFRVVIPRRKVTKQYYR</sequence>
<dbReference type="EMBL" id="QEIN01000063">
    <property type="protein sequence ID" value="RCV59311.1"/>
    <property type="molecule type" value="Genomic_DNA"/>
</dbReference>
<feature type="region of interest" description="Disordered" evidence="1">
    <location>
        <begin position="1"/>
        <end position="30"/>
    </location>
</feature>